<dbReference type="AlphaFoldDB" id="A0A1B2AG32"/>
<keyword evidence="2 11" id="KW-0813">Transport</keyword>
<evidence type="ECO:0000256" key="8">
    <source>
        <dbReference type="ARBA" id="ARBA00023077"/>
    </source>
</evidence>
<dbReference type="EMBL" id="CP016591">
    <property type="protein sequence ID" value="ANY21103.1"/>
    <property type="molecule type" value="Genomic_DNA"/>
</dbReference>
<name>A0A1B2AG32_9SPHN</name>
<feature type="chain" id="PRO_5008534201" evidence="12">
    <location>
        <begin position="24"/>
        <end position="864"/>
    </location>
</feature>
<comment type="similarity">
    <text evidence="11">Belongs to the TonB-dependent receptor family.</text>
</comment>
<gene>
    <name evidence="14" type="primary">cirA_9</name>
    <name evidence="14" type="ORF">A6F68_02609</name>
</gene>
<keyword evidence="9 11" id="KW-0472">Membrane</keyword>
<dbReference type="Gene3D" id="2.40.170.20">
    <property type="entry name" value="TonB-dependent receptor, beta-barrel domain"/>
    <property type="match status" value="2"/>
</dbReference>
<keyword evidence="5 11" id="KW-0812">Transmembrane</keyword>
<protein>
    <submittedName>
        <fullName evidence="14">Colicin I receptor</fullName>
    </submittedName>
</protein>
<feature type="signal peptide" evidence="12">
    <location>
        <begin position="1"/>
        <end position="23"/>
    </location>
</feature>
<reference evidence="14 15" key="1">
    <citation type="submission" date="2016-07" db="EMBL/GenBank/DDBJ databases">
        <title>Complete genome sequence of Altererythrobacter dongtanensis KCTC 22672, a type strain with esterase isolated from tidal flat.</title>
        <authorList>
            <person name="Cheng H."/>
            <person name="Wu Y.-H."/>
            <person name="Zhou P."/>
            <person name="Huo Y.-Y."/>
            <person name="Wang C.-S."/>
            <person name="Xu X.-W."/>
        </authorList>
    </citation>
    <scope>NUCLEOTIDE SEQUENCE [LARGE SCALE GENOMIC DNA]</scope>
    <source>
        <strain evidence="14 15">KCTC 22672</strain>
    </source>
</reference>
<dbReference type="GO" id="GO:0009279">
    <property type="term" value="C:cell outer membrane"/>
    <property type="evidence" value="ECO:0007669"/>
    <property type="project" value="UniProtKB-SubCell"/>
</dbReference>
<dbReference type="InterPro" id="IPR039426">
    <property type="entry name" value="TonB-dep_rcpt-like"/>
</dbReference>
<keyword evidence="12" id="KW-0732">Signal</keyword>
<evidence type="ECO:0000256" key="11">
    <source>
        <dbReference type="PROSITE-ProRule" id="PRU01360"/>
    </source>
</evidence>
<dbReference type="PROSITE" id="PS52016">
    <property type="entry name" value="TONB_DEPENDENT_REC_3"/>
    <property type="match status" value="1"/>
</dbReference>
<evidence type="ECO:0000256" key="2">
    <source>
        <dbReference type="ARBA" id="ARBA00022448"/>
    </source>
</evidence>
<dbReference type="STRING" id="692370.A6F68_02609"/>
<evidence type="ECO:0000313" key="15">
    <source>
        <dbReference type="Proteomes" id="UP000092932"/>
    </source>
</evidence>
<evidence type="ECO:0000259" key="13">
    <source>
        <dbReference type="Pfam" id="PF07715"/>
    </source>
</evidence>
<dbReference type="PATRIC" id="fig|692370.5.peg.2619"/>
<evidence type="ECO:0000256" key="10">
    <source>
        <dbReference type="ARBA" id="ARBA00023237"/>
    </source>
</evidence>
<keyword evidence="3 11" id="KW-1134">Transmembrane beta strand</keyword>
<feature type="domain" description="TonB-dependent receptor plug" evidence="13">
    <location>
        <begin position="53"/>
        <end position="162"/>
    </location>
</feature>
<organism evidence="14 15">
    <name type="scientific">Tsuneonella dongtanensis</name>
    <dbReference type="NCBI Taxonomy" id="692370"/>
    <lineage>
        <taxon>Bacteria</taxon>
        <taxon>Pseudomonadati</taxon>
        <taxon>Pseudomonadota</taxon>
        <taxon>Alphaproteobacteria</taxon>
        <taxon>Sphingomonadales</taxon>
        <taxon>Erythrobacteraceae</taxon>
        <taxon>Tsuneonella</taxon>
    </lineage>
</organism>
<evidence type="ECO:0000256" key="9">
    <source>
        <dbReference type="ARBA" id="ARBA00023136"/>
    </source>
</evidence>
<dbReference type="InterPro" id="IPR012910">
    <property type="entry name" value="Plug_dom"/>
</dbReference>
<accession>A0A1B2AG32</accession>
<dbReference type="InterPro" id="IPR036942">
    <property type="entry name" value="Beta-barrel_TonB_sf"/>
</dbReference>
<evidence type="ECO:0000256" key="5">
    <source>
        <dbReference type="ARBA" id="ARBA00022692"/>
    </source>
</evidence>
<keyword evidence="4" id="KW-0410">Iron transport</keyword>
<dbReference type="Pfam" id="PF07715">
    <property type="entry name" value="Plug"/>
    <property type="match status" value="1"/>
</dbReference>
<sequence length="864" mass="93438">MMRTFVRATLLCATALGSQAAYAQAVSNTTQPADDDGGIKEIIVTARKTEETLSTAPIAVSAVTSETIAEQGLNSIDDFARTATGISFSQAFGRSSDRPVIRGQSNVLANVQFGVETGAAYFVDGIYYQGDIQGFDPLSIERVEIIKGPQSALYGRNTYAGAINYITKAASDTFTASGRATVAEHNEFQLAGSVSGPLIPDLLGFRVGGRHYEYGGEYTNRLTGKKVGQEKTTSGYLTLDWDNGGDVKVRQRLSYQRDRDGPLAIFLQGAAFNNCQPGFRSPRYRSRSIFLPYVPATLGTSTNTNQYFCGTIKPQPDNVALNTDETTVVFPAITSFIPGVPSFPGATITRDGTAFDGIYNRQWYASQVADWDIGGSGFVLSSLTGYRDNKNRFGTDSDHSDSFFYFGGPVGEPAFANTNTKDSWDFSQEVRLATPQDRPIRGLVGLYYFKQVQEGRDLTFANPLQGDPFGTLGSSFNWLEDRAIFASLTVEPVEGLSITGEVRHQVERKRQLDYSSSVTAPFCAGYAGLEGFTNLTATLCQPALKETGTDPRITVDYLFPSGLLVYGIYARGRKPGGFNGGAGVTATAQLGQPLVQYLPEKVESFEIGTKFDALDRRLRVAASAFRNTLSSIQLTSAIPNPNGTGAINSVVTNQGDGRASGFELELQMAPTRDLNVTMGISYVDAHFTSGCDADQFILNSGGLRPNFDTRNPTAAGLALCDISGNRLPLGSPWIANGSLDYELPLSAAGSLWFNTNWSLEASKYVQVHNLAKTGDTFLVNARLGYRTDRFTISVFGRNLTDEDTIPLATRWFDYRYGAGTTGLPAANTVTFDGRPAVIETGAPRAFFGTLRKGRTFGAEATFNF</sequence>
<keyword evidence="15" id="KW-1185">Reference proteome</keyword>
<dbReference type="KEGG" id="ado:A6F68_02609"/>
<keyword evidence="8" id="KW-0798">TonB box</keyword>
<keyword evidence="14" id="KW-0675">Receptor</keyword>
<dbReference type="SUPFAM" id="SSF56935">
    <property type="entry name" value="Porins"/>
    <property type="match status" value="1"/>
</dbReference>
<evidence type="ECO:0000256" key="7">
    <source>
        <dbReference type="ARBA" id="ARBA00023065"/>
    </source>
</evidence>
<evidence type="ECO:0000256" key="4">
    <source>
        <dbReference type="ARBA" id="ARBA00022496"/>
    </source>
</evidence>
<dbReference type="PANTHER" id="PTHR32552:SF81">
    <property type="entry name" value="TONB-DEPENDENT OUTER MEMBRANE RECEPTOR"/>
    <property type="match status" value="1"/>
</dbReference>
<evidence type="ECO:0000256" key="1">
    <source>
        <dbReference type="ARBA" id="ARBA00004571"/>
    </source>
</evidence>
<dbReference type="PANTHER" id="PTHR32552">
    <property type="entry name" value="FERRICHROME IRON RECEPTOR-RELATED"/>
    <property type="match status" value="1"/>
</dbReference>
<keyword evidence="6" id="KW-0408">Iron</keyword>
<dbReference type="Proteomes" id="UP000092932">
    <property type="component" value="Chromosome"/>
</dbReference>
<keyword evidence="10 11" id="KW-0998">Cell outer membrane</keyword>
<evidence type="ECO:0000256" key="3">
    <source>
        <dbReference type="ARBA" id="ARBA00022452"/>
    </source>
</evidence>
<evidence type="ECO:0000313" key="14">
    <source>
        <dbReference type="EMBL" id="ANY21103.1"/>
    </source>
</evidence>
<proteinExistence type="inferred from homology"/>
<comment type="subcellular location">
    <subcellularLocation>
        <location evidence="1 11">Cell outer membrane</location>
        <topology evidence="1 11">Multi-pass membrane protein</topology>
    </subcellularLocation>
</comment>
<evidence type="ECO:0000256" key="12">
    <source>
        <dbReference type="SAM" id="SignalP"/>
    </source>
</evidence>
<dbReference type="RefSeq" id="WP_198152608.1">
    <property type="nucleotide sequence ID" value="NZ_CP016591.1"/>
</dbReference>
<dbReference type="GO" id="GO:0006826">
    <property type="term" value="P:iron ion transport"/>
    <property type="evidence" value="ECO:0007669"/>
    <property type="project" value="UniProtKB-KW"/>
</dbReference>
<evidence type="ECO:0000256" key="6">
    <source>
        <dbReference type="ARBA" id="ARBA00023004"/>
    </source>
</evidence>
<keyword evidence="7" id="KW-0406">Ion transport</keyword>